<sequence length="291" mass="31525">MLRGWLPWTLTALLFVAAAFATGFVIGGGGARPEARIVFTESDDGLAGELERLRDARDLHLKERDAARKRAAALKADLAALEAESENGQDGEVARPELQALRERLKQAVGRAETAERERAELAGEVRELEAKLDAAEARAKASAEQVEATRVAQRSVSESACRALAEALPATEDLPALSPQASAFTETDPVSEQTKTLAEGVLAYECTDYRGAFRRWLPLAQAGYPRAQFHVGALFFEGRGIDRDDALALAWLSLAARHGVSAAEELAEAVRERMDEGDSVRAERMLDQEG</sequence>
<evidence type="ECO:0000313" key="2">
    <source>
        <dbReference type="EMBL" id="RDD62760.1"/>
    </source>
</evidence>
<reference evidence="2 3" key="1">
    <citation type="submission" date="2018-07" db="EMBL/GenBank/DDBJ databases">
        <title>Venubactetium sediminum gen. nov., sp. nov., isolated from a marine solar saltern.</title>
        <authorList>
            <person name="Wang S."/>
        </authorList>
    </citation>
    <scope>NUCLEOTIDE SEQUENCE [LARGE SCALE GENOMIC DNA]</scope>
    <source>
        <strain evidence="2 3">WD2A32</strain>
    </source>
</reference>
<dbReference type="InterPro" id="IPR006597">
    <property type="entry name" value="Sel1-like"/>
</dbReference>
<feature type="coiled-coil region" evidence="1">
    <location>
        <begin position="50"/>
        <end position="146"/>
    </location>
</feature>
<comment type="caution">
    <text evidence="2">The sequence shown here is derived from an EMBL/GenBank/DDBJ whole genome shotgun (WGS) entry which is preliminary data.</text>
</comment>
<dbReference type="SUPFAM" id="SSF57997">
    <property type="entry name" value="Tropomyosin"/>
    <property type="match status" value="1"/>
</dbReference>
<dbReference type="Gene3D" id="1.25.40.10">
    <property type="entry name" value="Tetratricopeptide repeat domain"/>
    <property type="match status" value="1"/>
</dbReference>
<evidence type="ECO:0008006" key="4">
    <source>
        <dbReference type="Google" id="ProtNLM"/>
    </source>
</evidence>
<dbReference type="InterPro" id="IPR011990">
    <property type="entry name" value="TPR-like_helical_dom_sf"/>
</dbReference>
<evidence type="ECO:0000256" key="1">
    <source>
        <dbReference type="SAM" id="Coils"/>
    </source>
</evidence>
<name>A0A369TBV5_9PROT</name>
<keyword evidence="3" id="KW-1185">Reference proteome</keyword>
<dbReference type="Proteomes" id="UP000253941">
    <property type="component" value="Unassembled WGS sequence"/>
</dbReference>
<proteinExistence type="predicted"/>
<dbReference type="SMART" id="SM00671">
    <property type="entry name" value="SEL1"/>
    <property type="match status" value="1"/>
</dbReference>
<organism evidence="2 3">
    <name type="scientific">Ferruginivarius sediminum</name>
    <dbReference type="NCBI Taxonomy" id="2661937"/>
    <lineage>
        <taxon>Bacteria</taxon>
        <taxon>Pseudomonadati</taxon>
        <taxon>Pseudomonadota</taxon>
        <taxon>Alphaproteobacteria</taxon>
        <taxon>Rhodospirillales</taxon>
        <taxon>Rhodospirillaceae</taxon>
        <taxon>Ferruginivarius</taxon>
    </lineage>
</organism>
<accession>A0A369TBV5</accession>
<gene>
    <name evidence="2" type="ORF">DRB17_06270</name>
</gene>
<dbReference type="RefSeq" id="WP_114581335.1">
    <property type="nucleotide sequence ID" value="NZ_QPMH01000004.1"/>
</dbReference>
<evidence type="ECO:0000313" key="3">
    <source>
        <dbReference type="Proteomes" id="UP000253941"/>
    </source>
</evidence>
<dbReference type="EMBL" id="QPMH01000004">
    <property type="protein sequence ID" value="RDD62760.1"/>
    <property type="molecule type" value="Genomic_DNA"/>
</dbReference>
<keyword evidence="1" id="KW-0175">Coiled coil</keyword>
<dbReference type="SUPFAM" id="SSF81901">
    <property type="entry name" value="HCP-like"/>
    <property type="match status" value="1"/>
</dbReference>
<protein>
    <recommendedName>
        <fullName evidence="4">Sel1 repeat family protein</fullName>
    </recommendedName>
</protein>
<dbReference type="AlphaFoldDB" id="A0A369TBV5"/>